<keyword evidence="3" id="KW-1185">Reference proteome</keyword>
<name>A0A8C5LQA3_9ANUR</name>
<dbReference type="Proteomes" id="UP000694569">
    <property type="component" value="Unplaced"/>
</dbReference>
<protein>
    <recommendedName>
        <fullName evidence="1">Transposase Tc1-like domain-containing protein</fullName>
    </recommendedName>
</protein>
<dbReference type="SUPFAM" id="SSF46689">
    <property type="entry name" value="Homeodomain-like"/>
    <property type="match status" value="1"/>
</dbReference>
<dbReference type="AlphaFoldDB" id="A0A8C5LQA3"/>
<accession>A0A8C5LQA3</accession>
<dbReference type="InterPro" id="IPR002492">
    <property type="entry name" value="Transposase_Tc1-like"/>
</dbReference>
<evidence type="ECO:0000313" key="2">
    <source>
        <dbReference type="Ensembl" id="ENSLLEP00000001031.1"/>
    </source>
</evidence>
<dbReference type="PANTHER" id="PTHR23022:SF134">
    <property type="entry name" value="TRANSPOSABLE ELEMENT TC1 TRANSPOSASE"/>
    <property type="match status" value="1"/>
</dbReference>
<evidence type="ECO:0000259" key="1">
    <source>
        <dbReference type="Pfam" id="PF01498"/>
    </source>
</evidence>
<dbReference type="GeneTree" id="ENSGT01150000286914"/>
<dbReference type="InterPro" id="IPR036388">
    <property type="entry name" value="WH-like_DNA-bd_sf"/>
</dbReference>
<feature type="domain" description="Transposase Tc1-like" evidence="1">
    <location>
        <begin position="127"/>
        <end position="197"/>
    </location>
</feature>
<dbReference type="PANTHER" id="PTHR23022">
    <property type="entry name" value="TRANSPOSABLE ELEMENT-RELATED"/>
    <property type="match status" value="1"/>
</dbReference>
<dbReference type="Pfam" id="PF13384">
    <property type="entry name" value="HTH_23"/>
    <property type="match status" value="1"/>
</dbReference>
<evidence type="ECO:0000313" key="3">
    <source>
        <dbReference type="Proteomes" id="UP000694569"/>
    </source>
</evidence>
<dbReference type="Gene3D" id="1.10.10.10">
    <property type="entry name" value="Winged helix-like DNA-binding domain superfamily/Winged helix DNA-binding domain"/>
    <property type="match status" value="1"/>
</dbReference>
<reference evidence="2" key="1">
    <citation type="submission" date="2025-08" db="UniProtKB">
        <authorList>
            <consortium name="Ensembl"/>
        </authorList>
    </citation>
    <scope>IDENTIFICATION</scope>
</reference>
<dbReference type="GO" id="GO:0015074">
    <property type="term" value="P:DNA integration"/>
    <property type="evidence" value="ECO:0007669"/>
    <property type="project" value="InterPro"/>
</dbReference>
<sequence>MCLPLVKGPKVMGQLASQLFHGQVCDIPSLPHLQCADKRPRVHFKCAICIWNLLLSTLKMRSKELSLSVKQAIIRLKKQNKPIREIARTLGVAKTTVWNILKKKERTGELSNTKRPGRPRKTTVVDDRRILSLVNKTPFTTAGQIRNNLQEVGVCVSKSTIKRRLHQSEYRGFTTRCKPLVSLKNRKARLEFAKQHLTKPSQFWNKILWTDETKINLYQSDGKRRVWRRKGTAHDPKHTTSSVKHGGGSVIVWACMAANGTGSLVFIDDVTADKSSRMNSEVFRAITSSHMDILPQTSSYIDILPRPAHTWIYCPRPAHTWIYCPQTSSHMDIAPALMDIAPAHMDMPQHTWICPSTHGYAPALMDMPQLSWICPSSSHGYCPQLMDMPQELSCILPPAALMDMPQQLSWICPSSSHGYCPQLMDMSQERSWICPRSFHGYAPAALMDMPQLLSWICPSSSYGYCPQVPAHLLPPPRVRLPLSVRRHGAWVLAWGSHVTSRDLARTRLVTWFPQATAEAPYLRTLAGSRTLRCRVRHPPLG</sequence>
<dbReference type="GO" id="GO:0003677">
    <property type="term" value="F:DNA binding"/>
    <property type="evidence" value="ECO:0007669"/>
    <property type="project" value="InterPro"/>
</dbReference>
<dbReference type="InterPro" id="IPR009057">
    <property type="entry name" value="Homeodomain-like_sf"/>
</dbReference>
<dbReference type="Pfam" id="PF01498">
    <property type="entry name" value="HTH_Tnp_Tc3_2"/>
    <property type="match status" value="1"/>
</dbReference>
<dbReference type="OrthoDB" id="3263820at2759"/>
<dbReference type="GO" id="GO:0006313">
    <property type="term" value="P:DNA transposition"/>
    <property type="evidence" value="ECO:0007669"/>
    <property type="project" value="InterPro"/>
</dbReference>
<reference evidence="2" key="2">
    <citation type="submission" date="2025-09" db="UniProtKB">
        <authorList>
            <consortium name="Ensembl"/>
        </authorList>
    </citation>
    <scope>IDENTIFICATION</scope>
</reference>
<proteinExistence type="predicted"/>
<dbReference type="InterPro" id="IPR052338">
    <property type="entry name" value="Transposase_5"/>
</dbReference>
<organism evidence="2 3">
    <name type="scientific">Leptobrachium leishanense</name>
    <name type="common">Leishan spiny toad</name>
    <dbReference type="NCBI Taxonomy" id="445787"/>
    <lineage>
        <taxon>Eukaryota</taxon>
        <taxon>Metazoa</taxon>
        <taxon>Chordata</taxon>
        <taxon>Craniata</taxon>
        <taxon>Vertebrata</taxon>
        <taxon>Euteleostomi</taxon>
        <taxon>Amphibia</taxon>
        <taxon>Batrachia</taxon>
        <taxon>Anura</taxon>
        <taxon>Pelobatoidea</taxon>
        <taxon>Megophryidae</taxon>
        <taxon>Leptobrachium</taxon>
    </lineage>
</organism>
<dbReference type="InterPro" id="IPR036397">
    <property type="entry name" value="RNaseH_sf"/>
</dbReference>
<dbReference type="Ensembl" id="ENSLLET00000001082.1">
    <property type="protein sequence ID" value="ENSLLEP00000001031.1"/>
    <property type="gene ID" value="ENSLLEG00000000677.1"/>
</dbReference>
<dbReference type="Gene3D" id="3.30.420.10">
    <property type="entry name" value="Ribonuclease H-like superfamily/Ribonuclease H"/>
    <property type="match status" value="1"/>
</dbReference>